<protein>
    <submittedName>
        <fullName evidence="1">Uncharacterized protein</fullName>
    </submittedName>
</protein>
<proteinExistence type="predicted"/>
<organism evidence="1 2">
    <name type="scientific">Rangifer tarandus platyrhynchus</name>
    <name type="common">Svalbard reindeer</name>
    <dbReference type="NCBI Taxonomy" id="3082113"/>
    <lineage>
        <taxon>Eukaryota</taxon>
        <taxon>Metazoa</taxon>
        <taxon>Chordata</taxon>
        <taxon>Craniata</taxon>
        <taxon>Vertebrata</taxon>
        <taxon>Euteleostomi</taxon>
        <taxon>Mammalia</taxon>
        <taxon>Eutheria</taxon>
        <taxon>Laurasiatheria</taxon>
        <taxon>Artiodactyla</taxon>
        <taxon>Ruminantia</taxon>
        <taxon>Pecora</taxon>
        <taxon>Cervidae</taxon>
        <taxon>Odocoileinae</taxon>
        <taxon>Rangifer</taxon>
    </lineage>
</organism>
<sequence length="110" mass="12258">REQISRNLGKHLENRNAIPRTGEALEPVQAAFASTPCKFQELPHLIVQTGIISGFEGGKKQPKKQAEELDKEDKAFSQKQKEKQKKLELKAKAIEKSHLATGGIRKSGKK</sequence>
<feature type="non-terminal residue" evidence="1">
    <location>
        <position position="1"/>
    </location>
</feature>
<reference evidence="1" key="1">
    <citation type="submission" date="2023-05" db="EMBL/GenBank/DDBJ databases">
        <authorList>
            <consortium name="ELIXIR-Norway"/>
        </authorList>
    </citation>
    <scope>NUCLEOTIDE SEQUENCE</scope>
</reference>
<feature type="non-terminal residue" evidence="1">
    <location>
        <position position="110"/>
    </location>
</feature>
<evidence type="ECO:0000313" key="2">
    <source>
        <dbReference type="Proteomes" id="UP001162501"/>
    </source>
</evidence>
<dbReference type="Proteomes" id="UP001162501">
    <property type="component" value="Chromosome 17"/>
</dbReference>
<reference evidence="1" key="2">
    <citation type="submission" date="2025-03" db="EMBL/GenBank/DDBJ databases">
        <authorList>
            <consortium name="ELIXIR-Norway"/>
            <consortium name="Elixir Norway"/>
        </authorList>
    </citation>
    <scope>NUCLEOTIDE SEQUENCE</scope>
</reference>
<evidence type="ECO:0000313" key="1">
    <source>
        <dbReference type="EMBL" id="CAM9782339.1"/>
    </source>
</evidence>
<name>A0AC59YLR0_RANTA</name>
<accession>A0AC59YLR0</accession>
<dbReference type="EMBL" id="OX596101">
    <property type="protein sequence ID" value="CAM9782339.1"/>
    <property type="molecule type" value="Genomic_DNA"/>
</dbReference>
<gene>
    <name evidence="1" type="ORF">MRATA1EN22A_LOCUS7384</name>
</gene>